<keyword evidence="3" id="KW-1185">Reference proteome</keyword>
<evidence type="ECO:0000256" key="1">
    <source>
        <dbReference type="SAM" id="MobiDB-lite"/>
    </source>
</evidence>
<accession>A0ABQ7ZGK4</accession>
<organism evidence="2 3">
    <name type="scientific">Brassica napus</name>
    <name type="common">Rape</name>
    <dbReference type="NCBI Taxonomy" id="3708"/>
    <lineage>
        <taxon>Eukaryota</taxon>
        <taxon>Viridiplantae</taxon>
        <taxon>Streptophyta</taxon>
        <taxon>Embryophyta</taxon>
        <taxon>Tracheophyta</taxon>
        <taxon>Spermatophyta</taxon>
        <taxon>Magnoliopsida</taxon>
        <taxon>eudicotyledons</taxon>
        <taxon>Gunneridae</taxon>
        <taxon>Pentapetalae</taxon>
        <taxon>rosids</taxon>
        <taxon>malvids</taxon>
        <taxon>Brassicales</taxon>
        <taxon>Brassicaceae</taxon>
        <taxon>Brassiceae</taxon>
        <taxon>Brassica</taxon>
    </lineage>
</organism>
<feature type="compositionally biased region" description="Low complexity" evidence="1">
    <location>
        <begin position="163"/>
        <end position="174"/>
    </location>
</feature>
<dbReference type="PANTHER" id="PTHR31099">
    <property type="entry name" value="OS06G0165300 PROTEIN"/>
    <property type="match status" value="1"/>
</dbReference>
<protein>
    <submittedName>
        <fullName evidence="2">Uncharacterized protein</fullName>
    </submittedName>
</protein>
<feature type="region of interest" description="Disordered" evidence="1">
    <location>
        <begin position="415"/>
        <end position="436"/>
    </location>
</feature>
<evidence type="ECO:0000313" key="2">
    <source>
        <dbReference type="EMBL" id="KAH0879279.1"/>
    </source>
</evidence>
<evidence type="ECO:0000313" key="3">
    <source>
        <dbReference type="Proteomes" id="UP000824890"/>
    </source>
</evidence>
<feature type="region of interest" description="Disordered" evidence="1">
    <location>
        <begin position="139"/>
        <end position="177"/>
    </location>
</feature>
<gene>
    <name evidence="2" type="ORF">HID58_066673</name>
</gene>
<sequence>MNKDLYEYHGMMDKLVGGRSLGLVPGFLLAGTWSVPLSRTRGPWSCPEDGGYDTVDSAPSVSLSWVPLKPELILNPDDEAGDSSRWREPKSLICAGIPWAGNWWLNRQYGKCSPSSIDPRLVAVYLTVATIYQIGSSRTMTKRSASSTPTMADRAGSRRRVDSPVSRSDSSPDPGEGSEYDLMAPLLLAYAYASPSPVRPSSTMVEEDLAKILSSSIVDLRVPTSEEHASSYVSGEIAISEAFFDTGFRGVIPVLIASLCGFFEISPSQLKPPSWRLLVAIQILGDLEHLSFGINELLFSYHLAPLNGGEGRFHLRPRSGLPIVVELPKSDPGTHPALPEGESTVLRARQLPLDRRRNLSGDTVNDPFAAYQEAAKVISAKKGSARRGSASGTTSGDDVVITGSRQVVTVKMEPPSLAQTKKPKSGGMATRSSQQSAEATCSVGSLANLNLQTVSQLFHLGERLSNENPVASQEELEDLKCQASEERAQQLAREMEICDLKDKVKDLERTAEVSSADALAAGKRNSELEESMGTLKLEMVMAVNGARVIARWELMREWFKGQMFSWRVVPLSIAGYCFSLVSGDRDRDLSRAPASVDSLAIGDSQPVFPGAEGSQHGHEMGTLCPRSFWYDFRGGLLTLLMPRFFSCETMGLVAGEIHEGWRMRILRDSGLLKRGWGFPRLLPKFDSSRLFGSACRQFASGVQLAFEHHRMDLCEYHGTMDKLVGGRSLGLVPGFLLAGTWIVPLSGTRGPGSCPEAGGNDTGLDATRWIVIHGGSWIGVGFDHGVND</sequence>
<feature type="compositionally biased region" description="Polar residues" evidence="1">
    <location>
        <begin position="139"/>
        <end position="150"/>
    </location>
</feature>
<dbReference type="EMBL" id="JAGKQM010000015">
    <property type="protein sequence ID" value="KAH0879279.1"/>
    <property type="molecule type" value="Genomic_DNA"/>
</dbReference>
<proteinExistence type="predicted"/>
<dbReference type="Proteomes" id="UP000824890">
    <property type="component" value="Unassembled WGS sequence"/>
</dbReference>
<dbReference type="PANTHER" id="PTHR31099:SF49">
    <property type="entry name" value="MYOSIN HEAVY CHAIN-LIKE PROTEIN"/>
    <property type="match status" value="1"/>
</dbReference>
<comment type="caution">
    <text evidence="2">The sequence shown here is derived from an EMBL/GenBank/DDBJ whole genome shotgun (WGS) entry which is preliminary data.</text>
</comment>
<reference evidence="2 3" key="1">
    <citation type="submission" date="2021-05" db="EMBL/GenBank/DDBJ databases">
        <title>Genome Assembly of Synthetic Allotetraploid Brassica napus Reveals Homoeologous Exchanges between Subgenomes.</title>
        <authorList>
            <person name="Davis J.T."/>
        </authorList>
    </citation>
    <scope>NUCLEOTIDE SEQUENCE [LARGE SCALE GENOMIC DNA]</scope>
    <source>
        <strain evidence="3">cv. Da-Ae</strain>
        <tissue evidence="2">Seedling</tissue>
    </source>
</reference>
<name>A0ABQ7ZGK4_BRANA</name>